<protein>
    <submittedName>
        <fullName evidence="8">Tetratricopeptide repeat protein</fullName>
    </submittedName>
</protein>
<feature type="transmembrane region" description="Helical" evidence="7">
    <location>
        <begin position="436"/>
        <end position="452"/>
    </location>
</feature>
<dbReference type="eggNOG" id="KOG0543">
    <property type="taxonomic scope" value="Eukaryota"/>
</dbReference>
<dbReference type="InterPro" id="IPR019734">
    <property type="entry name" value="TPR_rpt"/>
</dbReference>
<dbReference type="STRING" id="312017.Q22S35"/>
<dbReference type="GO" id="GO:0005829">
    <property type="term" value="C:cytosol"/>
    <property type="evidence" value="ECO:0007669"/>
    <property type="project" value="TreeGrafter"/>
</dbReference>
<dbReference type="InterPro" id="IPR011990">
    <property type="entry name" value="TPR-like_helical_dom_sf"/>
</dbReference>
<dbReference type="SMART" id="SM00028">
    <property type="entry name" value="TPR"/>
    <property type="match status" value="3"/>
</dbReference>
<evidence type="ECO:0000256" key="6">
    <source>
        <dbReference type="SAM" id="MobiDB-lite"/>
    </source>
</evidence>
<keyword evidence="9" id="KW-1185">Reference proteome</keyword>
<dbReference type="OrthoDB" id="433738at2759"/>
<feature type="compositionally biased region" description="Low complexity" evidence="6">
    <location>
        <begin position="174"/>
        <end position="197"/>
    </location>
</feature>
<dbReference type="AlphaFoldDB" id="Q22S35"/>
<dbReference type="KEGG" id="tet:TTHERM_00010970"/>
<feature type="region of interest" description="Disordered" evidence="6">
    <location>
        <begin position="358"/>
        <end position="386"/>
    </location>
</feature>
<feature type="repeat" description="TPR" evidence="5">
    <location>
        <begin position="268"/>
        <end position="301"/>
    </location>
</feature>
<feature type="region of interest" description="Disordered" evidence="6">
    <location>
        <begin position="118"/>
        <end position="197"/>
    </location>
</feature>
<dbReference type="GeneID" id="7831412"/>
<keyword evidence="7" id="KW-0472">Membrane</keyword>
<dbReference type="Gene3D" id="1.25.40.10">
    <property type="entry name" value="Tetratricopeptide repeat domain"/>
    <property type="match status" value="1"/>
</dbReference>
<dbReference type="Pfam" id="PF13181">
    <property type="entry name" value="TPR_8"/>
    <property type="match status" value="1"/>
</dbReference>
<evidence type="ECO:0000256" key="4">
    <source>
        <dbReference type="ARBA" id="ARBA00022803"/>
    </source>
</evidence>
<feature type="compositionally biased region" description="Low complexity" evidence="6">
    <location>
        <begin position="88"/>
        <end position="100"/>
    </location>
</feature>
<comment type="subcellular location">
    <subcellularLocation>
        <location evidence="1">Cytoplasm</location>
    </subcellularLocation>
</comment>
<dbReference type="GO" id="GO:0031072">
    <property type="term" value="F:heat shock protein binding"/>
    <property type="evidence" value="ECO:0007669"/>
    <property type="project" value="TreeGrafter"/>
</dbReference>
<dbReference type="InterPro" id="IPR051982">
    <property type="entry name" value="CiliaryAsmbly_MitoImport"/>
</dbReference>
<feature type="compositionally biased region" description="Basic and acidic residues" evidence="6">
    <location>
        <begin position="78"/>
        <end position="87"/>
    </location>
</feature>
<evidence type="ECO:0000256" key="5">
    <source>
        <dbReference type="PROSITE-ProRule" id="PRU00339"/>
    </source>
</evidence>
<keyword evidence="7" id="KW-0812">Transmembrane</keyword>
<dbReference type="SUPFAM" id="SSF48452">
    <property type="entry name" value="TPR-like"/>
    <property type="match status" value="1"/>
</dbReference>
<reference evidence="9" key="1">
    <citation type="journal article" date="2006" name="PLoS Biol.">
        <title>Macronuclear genome sequence of the ciliate Tetrahymena thermophila, a model eukaryote.</title>
        <authorList>
            <person name="Eisen J.A."/>
            <person name="Coyne R.S."/>
            <person name="Wu M."/>
            <person name="Wu D."/>
            <person name="Thiagarajan M."/>
            <person name="Wortman J.R."/>
            <person name="Badger J.H."/>
            <person name="Ren Q."/>
            <person name="Amedeo P."/>
            <person name="Jones K.M."/>
            <person name="Tallon L.J."/>
            <person name="Delcher A.L."/>
            <person name="Salzberg S.L."/>
            <person name="Silva J.C."/>
            <person name="Haas B.J."/>
            <person name="Majoros W.H."/>
            <person name="Farzad M."/>
            <person name="Carlton J.M."/>
            <person name="Smith R.K. Jr."/>
            <person name="Garg J."/>
            <person name="Pearlman R.E."/>
            <person name="Karrer K.M."/>
            <person name="Sun L."/>
            <person name="Manning G."/>
            <person name="Elde N.C."/>
            <person name="Turkewitz A.P."/>
            <person name="Asai D.J."/>
            <person name="Wilkes D.E."/>
            <person name="Wang Y."/>
            <person name="Cai H."/>
            <person name="Collins K."/>
            <person name="Stewart B.A."/>
            <person name="Lee S.R."/>
            <person name="Wilamowska K."/>
            <person name="Weinberg Z."/>
            <person name="Ruzzo W.L."/>
            <person name="Wloga D."/>
            <person name="Gaertig J."/>
            <person name="Frankel J."/>
            <person name="Tsao C.-C."/>
            <person name="Gorovsky M.A."/>
            <person name="Keeling P.J."/>
            <person name="Waller R.F."/>
            <person name="Patron N.J."/>
            <person name="Cherry J.M."/>
            <person name="Stover N.A."/>
            <person name="Krieger C.J."/>
            <person name="del Toro C."/>
            <person name="Ryder H.F."/>
            <person name="Williamson S.C."/>
            <person name="Barbeau R.A."/>
            <person name="Hamilton E.P."/>
            <person name="Orias E."/>
        </authorList>
    </citation>
    <scope>NUCLEOTIDE SEQUENCE [LARGE SCALE GENOMIC DNA]</scope>
    <source>
        <strain evidence="9">SB210</strain>
    </source>
</reference>
<dbReference type="OMA" id="MNQANKE"/>
<dbReference type="RefSeq" id="XP_001008182.1">
    <property type="nucleotide sequence ID" value="XM_001008182.2"/>
</dbReference>
<gene>
    <name evidence="8" type="ORF">TTHERM_00010970</name>
</gene>
<feature type="compositionally biased region" description="Low complexity" evidence="6">
    <location>
        <begin position="138"/>
        <end position="159"/>
    </location>
</feature>
<keyword evidence="2" id="KW-0963">Cytoplasm</keyword>
<proteinExistence type="predicted"/>
<dbReference type="PANTHER" id="PTHR45984">
    <property type="entry name" value="RNA (RNA) POLYMERASE II ASSOCIATED PROTEIN HOMOLOG"/>
    <property type="match status" value="1"/>
</dbReference>
<keyword evidence="3" id="KW-0677">Repeat</keyword>
<evidence type="ECO:0000313" key="9">
    <source>
        <dbReference type="Proteomes" id="UP000009168"/>
    </source>
</evidence>
<evidence type="ECO:0000256" key="1">
    <source>
        <dbReference type="ARBA" id="ARBA00004496"/>
    </source>
</evidence>
<name>Q22S35_TETTS</name>
<keyword evidence="4 5" id="KW-0802">TPR repeat</keyword>
<evidence type="ECO:0000256" key="7">
    <source>
        <dbReference type="SAM" id="Phobius"/>
    </source>
</evidence>
<dbReference type="GO" id="GO:0006626">
    <property type="term" value="P:protein targeting to mitochondrion"/>
    <property type="evidence" value="ECO:0007669"/>
    <property type="project" value="TreeGrafter"/>
</dbReference>
<feature type="transmembrane region" description="Helical" evidence="7">
    <location>
        <begin position="458"/>
        <end position="477"/>
    </location>
</feature>
<dbReference type="GO" id="GO:0005739">
    <property type="term" value="C:mitochondrion"/>
    <property type="evidence" value="ECO:0007669"/>
    <property type="project" value="TreeGrafter"/>
</dbReference>
<dbReference type="HOGENOM" id="CLU_558402_0_0_1"/>
<feature type="region of interest" description="Disordered" evidence="6">
    <location>
        <begin position="75"/>
        <end position="101"/>
    </location>
</feature>
<dbReference type="EMBL" id="GG662845">
    <property type="protein sequence ID" value="EAR87937.1"/>
    <property type="molecule type" value="Genomic_DNA"/>
</dbReference>
<feature type="region of interest" description="Disordered" evidence="6">
    <location>
        <begin position="1"/>
        <end position="38"/>
    </location>
</feature>
<evidence type="ECO:0000256" key="2">
    <source>
        <dbReference type="ARBA" id="ARBA00022490"/>
    </source>
</evidence>
<feature type="compositionally biased region" description="Low complexity" evidence="6">
    <location>
        <begin position="369"/>
        <end position="386"/>
    </location>
</feature>
<accession>Q22S35</accession>
<dbReference type="PANTHER" id="PTHR45984:SF1">
    <property type="entry name" value="SPAG1 AXONEMAL DYNEIN ASSEMBLY FACTOR"/>
    <property type="match status" value="1"/>
</dbReference>
<dbReference type="InParanoid" id="Q22S35"/>
<feature type="compositionally biased region" description="Basic and acidic residues" evidence="6">
    <location>
        <begin position="16"/>
        <end position="38"/>
    </location>
</feature>
<feature type="compositionally biased region" description="Basic and acidic residues" evidence="6">
    <location>
        <begin position="123"/>
        <end position="137"/>
    </location>
</feature>
<organism evidence="8 9">
    <name type="scientific">Tetrahymena thermophila (strain SB210)</name>
    <dbReference type="NCBI Taxonomy" id="312017"/>
    <lineage>
        <taxon>Eukaryota</taxon>
        <taxon>Sar</taxon>
        <taxon>Alveolata</taxon>
        <taxon>Ciliophora</taxon>
        <taxon>Intramacronucleata</taxon>
        <taxon>Oligohymenophorea</taxon>
        <taxon>Hymenostomatida</taxon>
        <taxon>Tetrahymenina</taxon>
        <taxon>Tetrahymenidae</taxon>
        <taxon>Tetrahymena</taxon>
    </lineage>
</organism>
<evidence type="ECO:0000256" key="3">
    <source>
        <dbReference type="ARBA" id="ARBA00022737"/>
    </source>
</evidence>
<dbReference type="Proteomes" id="UP000009168">
    <property type="component" value="Unassembled WGS sequence"/>
</dbReference>
<dbReference type="PROSITE" id="PS50005">
    <property type="entry name" value="TPR"/>
    <property type="match status" value="1"/>
</dbReference>
<evidence type="ECO:0000313" key="8">
    <source>
        <dbReference type="EMBL" id="EAR87937.1"/>
    </source>
</evidence>
<sequence>MATQNEETQIHLLEQSTEHIVKESIHQSNENHLKEDSDCDKELFQSSINNPIIIQNKLNHANHQETHQNEEANLNGHQQKESPRHQENQQSSQSNETEQNPKIQRYSDAIIQDVTNLSSDQVQEEKQEESIQNKEDINQQNTQSTQNQNAQSEQQQESEVVIEEVKQKTEEQESQQAKQNEQQTNQNNQQQSQSQAKSQEEIQRFTQIFAVANAIKDQAKVCVQKKQYKDAIKLYEDCLQVIHISNFQLGEDKSKYRDVLKEQVELTLMLLCNISLCYFNEGDFEKSLEYAEKVSIINPNHLKASYRRALALKKLQRYEKAFEEIKNARLIAIGHQQVDENINKEYKIIKQLYTDGKSKTESQNNSTHLLSSSGSNNKTKKSSNLLNNSSLTNVSQFLDNNFPGSMKTTPFYMLCSSFTTYVVLKKFMNIRLLSKPALIGGPLLSLGLFGFLQGKNIFIKLLCSGLVGLISTFLYRYSDLVSSKSLTLV</sequence>
<keyword evidence="7" id="KW-1133">Transmembrane helix</keyword>